<reference evidence="1 2" key="1">
    <citation type="submission" date="2019-01" db="EMBL/GenBank/DDBJ databases">
        <title>Draft genome sequences of Candidatus Mycoplasma haemohominis SWG34-3 identified from a patient with pyrexia, anemia and liver dysfunction.</title>
        <authorList>
            <person name="Sekizuka T."/>
            <person name="Hattori N."/>
            <person name="Katano H."/>
            <person name="Takuma T."/>
            <person name="Ito T."/>
            <person name="Arai N."/>
            <person name="Yanai R."/>
            <person name="Ishii S."/>
            <person name="Miura Y."/>
            <person name="Tokunaga T."/>
            <person name="Watanabe H."/>
            <person name="Nomura N."/>
            <person name="Eguchi J."/>
            <person name="Arai T."/>
            <person name="Hasegawa H."/>
            <person name="Nakamaki T."/>
            <person name="Wakita T."/>
            <person name="Niki Y."/>
            <person name="Kuroda M."/>
        </authorList>
    </citation>
    <scope>NUCLEOTIDE SEQUENCE [LARGE SCALE GENOMIC DNA]</scope>
    <source>
        <strain evidence="1">SWG34-3</strain>
    </source>
</reference>
<organism evidence="1 2">
    <name type="scientific">Candidatus Mycoplasma haematohominis</name>
    <dbReference type="NCBI Taxonomy" id="1494318"/>
    <lineage>
        <taxon>Bacteria</taxon>
        <taxon>Bacillati</taxon>
        <taxon>Mycoplasmatota</taxon>
        <taxon>Mollicutes</taxon>
        <taxon>Mycoplasmataceae</taxon>
        <taxon>Mycoplasma</taxon>
    </lineage>
</organism>
<dbReference type="EMBL" id="BIMN01000002">
    <property type="protein sequence ID" value="GCE63591.1"/>
    <property type="molecule type" value="Genomic_DNA"/>
</dbReference>
<accession>A0A478FQ57</accession>
<dbReference type="AlphaFoldDB" id="A0A478FQ57"/>
<evidence type="ECO:0000313" key="1">
    <source>
        <dbReference type="EMBL" id="GCE63591.1"/>
    </source>
</evidence>
<gene>
    <name evidence="1" type="ORF">MHSWG343_05880</name>
</gene>
<evidence type="ECO:0000313" key="2">
    <source>
        <dbReference type="Proteomes" id="UP000324831"/>
    </source>
</evidence>
<proteinExistence type="predicted"/>
<name>A0A478FQ57_9MOLU</name>
<comment type="caution">
    <text evidence="1">The sequence shown here is derived from an EMBL/GenBank/DDBJ whole genome shotgun (WGS) entry which is preliminary data.</text>
</comment>
<sequence>MLTESKITIASAVTAFNSVLGVSGYELLQIYFLSQGSSEEVSALNNLNIESTKIERKKNKTVAWTSSSNDVDPRIHTTSNTTVENNATRYRAYQFHSIKRHKPKFVDWKESKDWWEKTYETRKYMLKNGNFGRYVNIVGGYEDKKYLFATSLHLNQFCDKSYSEGWYFKKYEPIFWLMCTTDAVNPDSSEEAKAISKAKKAKFPKEQTEEEIIYLTVEQSKKGNIKNTQIQNNRNKFVIYNYSQKWWEWSYQYRLEEDKKNETSAFPLSNKFKNVNKGWDISNDNATALNKVCEDFYLGDSQIQDEIEDAWRYCSDKGEKE</sequence>
<dbReference type="Proteomes" id="UP000324831">
    <property type="component" value="Unassembled WGS sequence"/>
</dbReference>
<protein>
    <submittedName>
        <fullName evidence="1">Uncharacterized protein</fullName>
    </submittedName>
</protein>